<evidence type="ECO:0000256" key="1">
    <source>
        <dbReference type="SAM" id="Phobius"/>
    </source>
</evidence>
<dbReference type="SUPFAM" id="SSF55073">
    <property type="entry name" value="Nucleotide cyclase"/>
    <property type="match status" value="1"/>
</dbReference>
<evidence type="ECO:0000313" key="5">
    <source>
        <dbReference type="Proteomes" id="UP000595894"/>
    </source>
</evidence>
<feature type="transmembrane region" description="Helical" evidence="1">
    <location>
        <begin position="103"/>
        <end position="120"/>
    </location>
</feature>
<feature type="transmembrane region" description="Helical" evidence="1">
    <location>
        <begin position="66"/>
        <end position="91"/>
    </location>
</feature>
<name>A0A974NSE7_9SPHN</name>
<dbReference type="InterPro" id="IPR000160">
    <property type="entry name" value="GGDEF_dom"/>
</dbReference>
<dbReference type="CDD" id="cd01949">
    <property type="entry name" value="GGDEF"/>
    <property type="match status" value="1"/>
</dbReference>
<evidence type="ECO:0000313" key="4">
    <source>
        <dbReference type="EMBL" id="QQV76085.1"/>
    </source>
</evidence>
<keyword evidence="1" id="KW-0472">Membrane</keyword>
<dbReference type="InterPro" id="IPR029787">
    <property type="entry name" value="Nucleotide_cyclase"/>
</dbReference>
<dbReference type="PANTHER" id="PTHR44757">
    <property type="entry name" value="DIGUANYLATE CYCLASE DGCP"/>
    <property type="match status" value="1"/>
</dbReference>
<dbReference type="NCBIfam" id="TIGR00254">
    <property type="entry name" value="GGDEF"/>
    <property type="match status" value="1"/>
</dbReference>
<dbReference type="CDD" id="cd01948">
    <property type="entry name" value="EAL"/>
    <property type="match status" value="1"/>
</dbReference>
<dbReference type="InterPro" id="IPR001633">
    <property type="entry name" value="EAL_dom"/>
</dbReference>
<dbReference type="Pfam" id="PF00563">
    <property type="entry name" value="EAL"/>
    <property type="match status" value="1"/>
</dbReference>
<dbReference type="InterPro" id="IPR052155">
    <property type="entry name" value="Biofilm_reg_signaling"/>
</dbReference>
<dbReference type="InterPro" id="IPR035919">
    <property type="entry name" value="EAL_sf"/>
</dbReference>
<dbReference type="PROSITE" id="PS50887">
    <property type="entry name" value="GGDEF"/>
    <property type="match status" value="1"/>
</dbReference>
<evidence type="ECO:0000259" key="2">
    <source>
        <dbReference type="PROSITE" id="PS50883"/>
    </source>
</evidence>
<dbReference type="PROSITE" id="PS50883">
    <property type="entry name" value="EAL"/>
    <property type="match status" value="1"/>
</dbReference>
<dbReference type="EMBL" id="CP061035">
    <property type="protein sequence ID" value="QQV76085.1"/>
    <property type="molecule type" value="Genomic_DNA"/>
</dbReference>
<dbReference type="KEGG" id="sari:H5J25_11035"/>
<reference evidence="5" key="1">
    <citation type="submission" date="2020-09" db="EMBL/GenBank/DDBJ databases">
        <title>Sphingomonas sp., a new species isolated from pork steak.</title>
        <authorList>
            <person name="Heidler von Heilborn D."/>
        </authorList>
    </citation>
    <scope>NUCLEOTIDE SEQUENCE [LARGE SCALE GENOMIC DNA]</scope>
</reference>
<evidence type="ECO:0000259" key="3">
    <source>
        <dbReference type="PROSITE" id="PS50887"/>
    </source>
</evidence>
<sequence length="585" mass="64199">MWRQTSNPAPRRWRYIPSNPGNTRFDFNVIYILAAPHPALPRPQGTRSHGVRRQHSPARVTPRSDILSGAITVASILLFVGTGSAVLSMGLHSYLAGQKGPDQTLVIALLLNIALILFGWRRHRELAQEVSVRTAAEERAQMLASRDPLTGFLNRRCLADEGAVMFDQGEGRGRAVALLMLDLDHFKMVNDMHGHAAGDALLRLVADEIAAAMPSGALTARLGGDEFACAFLFDPIDPGAIEQVAERLVSKLAQPMHVDGLHLHISVSVGIARSDFDCGSIDALMRAGDIAMYAAKNSGRNRFAWFDQSMERDLQARNELESGLRAAIPQLEIVPYFEQQIDLTTGRLTGFEVLARWEHPTRGVIVPDRFIPIAEETGMIADLSLSVMRQAFLAARDWDPALSLSVNISPWQLKDAWLAQKIIKVLTETGFPANRLEIEITESSLFANLALAQSIVGSLKNQGIRLALDDFGTGYSSLAHLRALPFDRIKIDKSFIMSINDNPESAAIVNAITRLGDSLNLPITAEGIETAVIEERLRALGCARGQGYLYGRPINVTNVRCLLAEKRLLRSGGEPVVPVDKRHAR</sequence>
<accession>A0A974NSE7</accession>
<dbReference type="SMART" id="SM00052">
    <property type="entry name" value="EAL"/>
    <property type="match status" value="1"/>
</dbReference>
<dbReference type="SMART" id="SM00267">
    <property type="entry name" value="GGDEF"/>
    <property type="match status" value="1"/>
</dbReference>
<organism evidence="4 5">
    <name type="scientific">Sphingomonas aliaeris</name>
    <dbReference type="NCBI Taxonomy" id="2759526"/>
    <lineage>
        <taxon>Bacteria</taxon>
        <taxon>Pseudomonadati</taxon>
        <taxon>Pseudomonadota</taxon>
        <taxon>Alphaproteobacteria</taxon>
        <taxon>Sphingomonadales</taxon>
        <taxon>Sphingomonadaceae</taxon>
        <taxon>Sphingomonas</taxon>
    </lineage>
</organism>
<dbReference type="InterPro" id="IPR043128">
    <property type="entry name" value="Rev_trsase/Diguanyl_cyclase"/>
</dbReference>
<keyword evidence="1" id="KW-0812">Transmembrane</keyword>
<keyword evidence="1" id="KW-1133">Transmembrane helix</keyword>
<dbReference type="PANTHER" id="PTHR44757:SF2">
    <property type="entry name" value="BIOFILM ARCHITECTURE MAINTENANCE PROTEIN MBAA"/>
    <property type="match status" value="1"/>
</dbReference>
<dbReference type="Pfam" id="PF00990">
    <property type="entry name" value="GGDEF"/>
    <property type="match status" value="1"/>
</dbReference>
<protein>
    <submittedName>
        <fullName evidence="4">EAL domain-containing protein</fullName>
    </submittedName>
</protein>
<dbReference type="Gene3D" id="3.30.70.270">
    <property type="match status" value="1"/>
</dbReference>
<feature type="domain" description="EAL" evidence="2">
    <location>
        <begin position="317"/>
        <end position="567"/>
    </location>
</feature>
<dbReference type="AlphaFoldDB" id="A0A974NSE7"/>
<proteinExistence type="predicted"/>
<dbReference type="Proteomes" id="UP000595894">
    <property type="component" value="Chromosome"/>
</dbReference>
<feature type="domain" description="GGDEF" evidence="3">
    <location>
        <begin position="174"/>
        <end position="308"/>
    </location>
</feature>
<keyword evidence="5" id="KW-1185">Reference proteome</keyword>
<gene>
    <name evidence="4" type="ORF">H5J25_11035</name>
</gene>
<dbReference type="Gene3D" id="3.20.20.450">
    <property type="entry name" value="EAL domain"/>
    <property type="match status" value="1"/>
</dbReference>
<dbReference type="SUPFAM" id="SSF141868">
    <property type="entry name" value="EAL domain-like"/>
    <property type="match status" value="1"/>
</dbReference>